<feature type="compositionally biased region" description="Polar residues" evidence="1">
    <location>
        <begin position="113"/>
        <end position="122"/>
    </location>
</feature>
<accession>A0A3M7R7V8</accession>
<dbReference type="Proteomes" id="UP000276133">
    <property type="component" value="Unassembled WGS sequence"/>
</dbReference>
<keyword evidence="2" id="KW-0808">Transferase</keyword>
<comment type="caution">
    <text evidence="2">The sequence shown here is derived from an EMBL/GenBank/DDBJ whole genome shotgun (WGS) entry which is preliminary data.</text>
</comment>
<proteinExistence type="predicted"/>
<dbReference type="GO" id="GO:0003964">
    <property type="term" value="F:RNA-directed DNA polymerase activity"/>
    <property type="evidence" value="ECO:0007669"/>
    <property type="project" value="UniProtKB-KW"/>
</dbReference>
<evidence type="ECO:0000313" key="2">
    <source>
        <dbReference type="EMBL" id="RNA19630.1"/>
    </source>
</evidence>
<feature type="region of interest" description="Disordered" evidence="1">
    <location>
        <begin position="99"/>
        <end position="122"/>
    </location>
</feature>
<sequence length="210" mass="23884">MNGCTRSMIQSYIDEYVWRFNNSCTTDSNQAYEQIHKEIAKNHKPGNFVDITKHSNIIDEELFEIDSQTSSDNGSESDLADLIVENLSEEDLKIEVHELPKSQIESDDETTANEKSTTHSNTVKFNNGFNEVSWVNPLVQCSSLTQTGPARGIRGHKRRLSGQPSTKCMQRSNFFTNRVDNHWNALPAEVTDSQSINQFKNNYEVFKSSI</sequence>
<keyword evidence="2" id="KW-0695">RNA-directed DNA polymerase</keyword>
<name>A0A3M7R7V8_BRAPC</name>
<reference evidence="2 3" key="1">
    <citation type="journal article" date="2018" name="Sci. Rep.">
        <title>Genomic signatures of local adaptation to the degree of environmental predictability in rotifers.</title>
        <authorList>
            <person name="Franch-Gras L."/>
            <person name="Hahn C."/>
            <person name="Garcia-Roger E.M."/>
            <person name="Carmona M.J."/>
            <person name="Serra M."/>
            <person name="Gomez A."/>
        </authorList>
    </citation>
    <scope>NUCLEOTIDE SEQUENCE [LARGE SCALE GENOMIC DNA]</scope>
    <source>
        <strain evidence="2">HYR1</strain>
    </source>
</reference>
<dbReference type="AlphaFoldDB" id="A0A3M7R7V8"/>
<dbReference type="EMBL" id="REGN01004012">
    <property type="protein sequence ID" value="RNA19630.1"/>
    <property type="molecule type" value="Genomic_DNA"/>
</dbReference>
<protein>
    <submittedName>
        <fullName evidence="2">RNA-directed DNA polymerase from mobile element jockey-like</fullName>
    </submittedName>
</protein>
<gene>
    <name evidence="2" type="ORF">BpHYR1_051989</name>
</gene>
<organism evidence="2 3">
    <name type="scientific">Brachionus plicatilis</name>
    <name type="common">Marine rotifer</name>
    <name type="synonym">Brachionus muelleri</name>
    <dbReference type="NCBI Taxonomy" id="10195"/>
    <lineage>
        <taxon>Eukaryota</taxon>
        <taxon>Metazoa</taxon>
        <taxon>Spiralia</taxon>
        <taxon>Gnathifera</taxon>
        <taxon>Rotifera</taxon>
        <taxon>Eurotatoria</taxon>
        <taxon>Monogononta</taxon>
        <taxon>Pseudotrocha</taxon>
        <taxon>Ploima</taxon>
        <taxon>Brachionidae</taxon>
        <taxon>Brachionus</taxon>
    </lineage>
</organism>
<keyword evidence="2" id="KW-0548">Nucleotidyltransferase</keyword>
<keyword evidence="3" id="KW-1185">Reference proteome</keyword>
<evidence type="ECO:0000313" key="3">
    <source>
        <dbReference type="Proteomes" id="UP000276133"/>
    </source>
</evidence>
<evidence type="ECO:0000256" key="1">
    <source>
        <dbReference type="SAM" id="MobiDB-lite"/>
    </source>
</evidence>